<evidence type="ECO:0000256" key="1">
    <source>
        <dbReference type="ARBA" id="ARBA00022857"/>
    </source>
</evidence>
<dbReference type="Pfam" id="PF08240">
    <property type="entry name" value="ADH_N"/>
    <property type="match status" value="1"/>
</dbReference>
<dbReference type="GO" id="GO:0070402">
    <property type="term" value="F:NADPH binding"/>
    <property type="evidence" value="ECO:0007669"/>
    <property type="project" value="TreeGrafter"/>
</dbReference>
<keyword evidence="1" id="KW-0521">NADP</keyword>
<proteinExistence type="predicted"/>
<dbReference type="SUPFAM" id="SSF51735">
    <property type="entry name" value="NAD(P)-binding Rossmann-fold domains"/>
    <property type="match status" value="1"/>
</dbReference>
<dbReference type="Pfam" id="PF00107">
    <property type="entry name" value="ADH_zinc_N"/>
    <property type="match status" value="1"/>
</dbReference>
<organism evidence="4 5">
    <name type="scientific">Candidatus Phosphoribacter hodrii</name>
    <dbReference type="NCBI Taxonomy" id="2953743"/>
    <lineage>
        <taxon>Bacteria</taxon>
        <taxon>Bacillati</taxon>
        <taxon>Actinomycetota</taxon>
        <taxon>Actinomycetes</taxon>
        <taxon>Micrococcales</taxon>
        <taxon>Dermatophilaceae</taxon>
        <taxon>Candidatus Phosphoribacter</taxon>
    </lineage>
</organism>
<dbReference type="GO" id="GO:0008270">
    <property type="term" value="F:zinc ion binding"/>
    <property type="evidence" value="ECO:0007669"/>
    <property type="project" value="InterPro"/>
</dbReference>
<dbReference type="InterPro" id="IPR020843">
    <property type="entry name" value="ER"/>
</dbReference>
<dbReference type="InterPro" id="IPR036291">
    <property type="entry name" value="NAD(P)-bd_dom_sf"/>
</dbReference>
<sequence length="328" mass="33590">MTDARALRVTQHGGPEVLAVQTVDVPEPGPGQVRVRVEAAGINFIDVYQRQGVYPGPTPFTPGMEGAGIVESVGADVDLLVGSHVAWAMTRGAAAEFAVLPAASVVPVPNDITAEQAAGAMLQGMTAHYLTTSTYAVQPGDVVLVHAAAGGVGQWLVQVCSLAGATVIATAGSEAKLAIARELGAAHTLDYTAYGTPGDLAAAVREATGGAGVAVAYDGVGKATFDASLGSLRPRGMLALFGGASGQVPPFDLQRLNAAGSVFVTRPTLAHYVADRHELLWRAGEVFQTLASGRVRMDIGGVYALEDAAAAYEALEGRATTGKLIFQI</sequence>
<evidence type="ECO:0000313" key="4">
    <source>
        <dbReference type="EMBL" id="MBK7271739.1"/>
    </source>
</evidence>
<dbReference type="PROSITE" id="PS01162">
    <property type="entry name" value="QOR_ZETA_CRYSTAL"/>
    <property type="match status" value="1"/>
</dbReference>
<dbReference type="PANTHER" id="PTHR48106">
    <property type="entry name" value="QUINONE OXIDOREDUCTASE PIG3-RELATED"/>
    <property type="match status" value="1"/>
</dbReference>
<dbReference type="PANTHER" id="PTHR48106:SF13">
    <property type="entry name" value="QUINONE OXIDOREDUCTASE-RELATED"/>
    <property type="match status" value="1"/>
</dbReference>
<dbReference type="Proteomes" id="UP000726105">
    <property type="component" value="Unassembled WGS sequence"/>
</dbReference>
<dbReference type="AlphaFoldDB" id="A0A935IGP5"/>
<dbReference type="InterPro" id="IPR047618">
    <property type="entry name" value="QOR-like"/>
</dbReference>
<dbReference type="GO" id="GO:0003960">
    <property type="term" value="F:quinone reductase (NADPH) activity"/>
    <property type="evidence" value="ECO:0007669"/>
    <property type="project" value="InterPro"/>
</dbReference>
<dbReference type="InterPro" id="IPR002364">
    <property type="entry name" value="Quin_OxRdtase/zeta-crystal_CS"/>
</dbReference>
<dbReference type="GO" id="GO:0035925">
    <property type="term" value="F:mRNA 3'-UTR AU-rich region binding"/>
    <property type="evidence" value="ECO:0007669"/>
    <property type="project" value="TreeGrafter"/>
</dbReference>
<keyword evidence="2" id="KW-0560">Oxidoreductase</keyword>
<feature type="domain" description="Enoyl reductase (ER)" evidence="3">
    <location>
        <begin position="13"/>
        <end position="326"/>
    </location>
</feature>
<dbReference type="Gene3D" id="3.90.180.10">
    <property type="entry name" value="Medium-chain alcohol dehydrogenases, catalytic domain"/>
    <property type="match status" value="1"/>
</dbReference>
<dbReference type="GO" id="GO:0005829">
    <property type="term" value="C:cytosol"/>
    <property type="evidence" value="ECO:0007669"/>
    <property type="project" value="TreeGrafter"/>
</dbReference>
<dbReference type="InterPro" id="IPR013149">
    <property type="entry name" value="ADH-like_C"/>
</dbReference>
<dbReference type="SUPFAM" id="SSF50129">
    <property type="entry name" value="GroES-like"/>
    <property type="match status" value="1"/>
</dbReference>
<reference evidence="4 5" key="1">
    <citation type="submission" date="2020-10" db="EMBL/GenBank/DDBJ databases">
        <title>Connecting structure to function with the recovery of over 1000 high-quality activated sludge metagenome-assembled genomes encoding full-length rRNA genes using long-read sequencing.</title>
        <authorList>
            <person name="Singleton C.M."/>
            <person name="Petriglieri F."/>
            <person name="Kristensen J.M."/>
            <person name="Kirkegaard R.H."/>
            <person name="Michaelsen T.Y."/>
            <person name="Andersen M.H."/>
            <person name="Karst S.M."/>
            <person name="Dueholm M.S."/>
            <person name="Nielsen P.H."/>
            <person name="Albertsen M."/>
        </authorList>
    </citation>
    <scope>NUCLEOTIDE SEQUENCE [LARGE SCALE GENOMIC DNA]</scope>
    <source>
        <strain evidence="4">Ega_18-Q3-R5-49_MAXAC.001</strain>
    </source>
</reference>
<comment type="caution">
    <text evidence="4">The sequence shown here is derived from an EMBL/GenBank/DDBJ whole genome shotgun (WGS) entry which is preliminary data.</text>
</comment>
<evidence type="ECO:0000256" key="2">
    <source>
        <dbReference type="ARBA" id="ARBA00023002"/>
    </source>
</evidence>
<accession>A0A935IGP5</accession>
<protein>
    <submittedName>
        <fullName evidence="4">Quinone oxidoreductase</fullName>
    </submittedName>
</protein>
<dbReference type="InterPro" id="IPR011032">
    <property type="entry name" value="GroES-like_sf"/>
</dbReference>
<evidence type="ECO:0000259" key="3">
    <source>
        <dbReference type="SMART" id="SM00829"/>
    </source>
</evidence>
<dbReference type="InterPro" id="IPR013154">
    <property type="entry name" value="ADH-like_N"/>
</dbReference>
<dbReference type="SMART" id="SM00829">
    <property type="entry name" value="PKS_ER"/>
    <property type="match status" value="1"/>
</dbReference>
<name>A0A935IGP5_9MICO</name>
<dbReference type="EMBL" id="JADJIB010000001">
    <property type="protein sequence ID" value="MBK7271739.1"/>
    <property type="molecule type" value="Genomic_DNA"/>
</dbReference>
<evidence type="ECO:0000313" key="5">
    <source>
        <dbReference type="Proteomes" id="UP000726105"/>
    </source>
</evidence>
<dbReference type="FunFam" id="3.40.50.720:FF:000053">
    <property type="entry name" value="Quinone oxidoreductase 1"/>
    <property type="match status" value="1"/>
</dbReference>
<gene>
    <name evidence="4" type="ORF">IPI13_00715</name>
</gene>
<dbReference type="CDD" id="cd05286">
    <property type="entry name" value="QOR2"/>
    <property type="match status" value="1"/>
</dbReference>
<dbReference type="Gene3D" id="3.40.50.720">
    <property type="entry name" value="NAD(P)-binding Rossmann-like Domain"/>
    <property type="match status" value="1"/>
</dbReference>